<dbReference type="EMBL" id="JAKFHA010000003">
    <property type="protein sequence ID" value="MCF2527359.1"/>
    <property type="molecule type" value="Genomic_DNA"/>
</dbReference>
<name>A0AA41PWY1_9ACTN</name>
<dbReference type="Proteomes" id="UP001165378">
    <property type="component" value="Unassembled WGS sequence"/>
</dbReference>
<dbReference type="Gene3D" id="3.40.50.1820">
    <property type="entry name" value="alpha/beta hydrolase"/>
    <property type="match status" value="1"/>
</dbReference>
<feature type="region of interest" description="Disordered" evidence="1">
    <location>
        <begin position="375"/>
        <end position="401"/>
    </location>
</feature>
<organism evidence="3 4">
    <name type="scientific">Yinghuangia soli</name>
    <dbReference type="NCBI Taxonomy" id="2908204"/>
    <lineage>
        <taxon>Bacteria</taxon>
        <taxon>Bacillati</taxon>
        <taxon>Actinomycetota</taxon>
        <taxon>Actinomycetes</taxon>
        <taxon>Kitasatosporales</taxon>
        <taxon>Streptomycetaceae</taxon>
        <taxon>Yinghuangia</taxon>
    </lineage>
</organism>
<reference evidence="3" key="1">
    <citation type="submission" date="2022-01" db="EMBL/GenBank/DDBJ databases">
        <title>Genome-Based Taxonomic Classification of the Phylum Actinobacteria.</title>
        <authorList>
            <person name="Gao Y."/>
        </authorList>
    </citation>
    <scope>NUCLEOTIDE SEQUENCE</scope>
    <source>
        <strain evidence="3">KLBMP 8922</strain>
    </source>
</reference>
<evidence type="ECO:0000256" key="1">
    <source>
        <dbReference type="SAM" id="MobiDB-lite"/>
    </source>
</evidence>
<feature type="domain" description="PET hydrolase/cutinase-like" evidence="2">
    <location>
        <begin position="80"/>
        <end position="242"/>
    </location>
</feature>
<dbReference type="Pfam" id="PF12740">
    <property type="entry name" value="PETase"/>
    <property type="match status" value="1"/>
</dbReference>
<comment type="caution">
    <text evidence="3">The sequence shown here is derived from an EMBL/GenBank/DDBJ whole genome shotgun (WGS) entry which is preliminary data.</text>
</comment>
<evidence type="ECO:0000259" key="2">
    <source>
        <dbReference type="Pfam" id="PF12740"/>
    </source>
</evidence>
<accession>A0AA41PWY1</accession>
<keyword evidence="4" id="KW-1185">Reference proteome</keyword>
<evidence type="ECO:0000313" key="4">
    <source>
        <dbReference type="Proteomes" id="UP001165378"/>
    </source>
</evidence>
<feature type="compositionally biased region" description="Pro residues" evidence="1">
    <location>
        <begin position="391"/>
        <end position="401"/>
    </location>
</feature>
<dbReference type="SUPFAM" id="SSF53474">
    <property type="entry name" value="alpha/beta-Hydrolases"/>
    <property type="match status" value="1"/>
</dbReference>
<dbReference type="InterPro" id="IPR041127">
    <property type="entry name" value="PET_hydrolase/cutinase-like"/>
</dbReference>
<dbReference type="RefSeq" id="WP_235051494.1">
    <property type="nucleotide sequence ID" value="NZ_JAKFHA010000003.1"/>
</dbReference>
<dbReference type="AlphaFoldDB" id="A0AA41PWY1"/>
<gene>
    <name evidence="3" type="ORF">LZ495_09065</name>
</gene>
<proteinExistence type="predicted"/>
<protein>
    <recommendedName>
        <fullName evidence="2">PET hydrolase/cutinase-like domain-containing protein</fullName>
    </recommendedName>
</protein>
<dbReference type="InterPro" id="IPR029058">
    <property type="entry name" value="AB_hydrolase_fold"/>
</dbReference>
<sequence>MATESSSDRPSVAALGAEGPYRVGELELPFRTGGTGFTLAKIGYPALEGGPLAHADKSGAPYPAVVLAPATWSETGTKTGTKTAASRLDWLSRHLVQHGYVVFRYAPEGALGTDPDLHADTITDAFDRLVDADQERFTPLRGLVDTSAFAAVGVSAGAAGALAAAARDKRIRAVVGIAPGRNPKEADTYALVDSAVAAVRVPALILAGQHDKVSSGAALHYWDLIPQGYKVYLEISGGNHAQFLGPGDADVRRPGQPRDGKPGIPAARQHALANLYATAFLNAALKGHADYEAYLHGESGRAALDEGVLSDMRHVPGPLPMPPPASGGVFAAAAAAPVGAALGNAVQAGASLLATLDHRVSVLVRAAGAGLDRRLAALRGPRPGPNTLTDPPKPAGPPPLP</sequence>
<evidence type="ECO:0000313" key="3">
    <source>
        <dbReference type="EMBL" id="MCF2527359.1"/>
    </source>
</evidence>